<dbReference type="PANTHER" id="PTHR11042">
    <property type="entry name" value="EUKARYOTIC TRANSLATION INITIATION FACTOR 2-ALPHA KINASE EIF2-ALPHA KINASE -RELATED"/>
    <property type="match status" value="1"/>
</dbReference>
<dbReference type="InterPro" id="IPR000719">
    <property type="entry name" value="Prot_kinase_dom"/>
</dbReference>
<dbReference type="AlphaFoldDB" id="A0A7R9KVL5"/>
<keyword evidence="7" id="KW-0723">Serine/threonine-protein kinase</keyword>
<dbReference type="PROSITE" id="PS00108">
    <property type="entry name" value="PROTEIN_KINASE_ST"/>
    <property type="match status" value="1"/>
</dbReference>
<dbReference type="Gene3D" id="1.10.510.10">
    <property type="entry name" value="Transferase(Phosphotransferase) domain 1"/>
    <property type="match status" value="1"/>
</dbReference>
<dbReference type="SUPFAM" id="SSF56112">
    <property type="entry name" value="Protein kinase-like (PK-like)"/>
    <property type="match status" value="1"/>
</dbReference>
<evidence type="ECO:0000256" key="4">
    <source>
        <dbReference type="ARBA" id="ARBA00022840"/>
    </source>
</evidence>
<dbReference type="GO" id="GO:0005737">
    <property type="term" value="C:cytoplasm"/>
    <property type="evidence" value="ECO:0007669"/>
    <property type="project" value="TreeGrafter"/>
</dbReference>
<feature type="binding site" evidence="6">
    <location>
        <position position="41"/>
    </location>
    <ligand>
        <name>ATP</name>
        <dbReference type="ChEBI" id="CHEBI:30616"/>
    </ligand>
</feature>
<gene>
    <name evidence="9" type="ORF">OSB1V03_LOCUS10264</name>
</gene>
<reference evidence="9" key="1">
    <citation type="submission" date="2020-11" db="EMBL/GenBank/DDBJ databases">
        <authorList>
            <person name="Tran Van P."/>
        </authorList>
    </citation>
    <scope>NUCLEOTIDE SEQUENCE</scope>
</reference>
<feature type="domain" description="Protein kinase" evidence="8">
    <location>
        <begin position="11"/>
        <end position="236"/>
    </location>
</feature>
<dbReference type="GO" id="GO:0005634">
    <property type="term" value="C:nucleus"/>
    <property type="evidence" value="ECO:0007669"/>
    <property type="project" value="TreeGrafter"/>
</dbReference>
<keyword evidence="1" id="KW-0808">Transferase</keyword>
<evidence type="ECO:0000256" key="7">
    <source>
        <dbReference type="RuleBase" id="RU000304"/>
    </source>
</evidence>
<dbReference type="Pfam" id="PF00069">
    <property type="entry name" value="Pkinase"/>
    <property type="match status" value="1"/>
</dbReference>
<dbReference type="PROSITE" id="PS50011">
    <property type="entry name" value="PROTEIN_KINASE_DOM"/>
    <property type="match status" value="1"/>
</dbReference>
<dbReference type="PROSITE" id="PS00107">
    <property type="entry name" value="PROTEIN_KINASE_ATP"/>
    <property type="match status" value="1"/>
</dbReference>
<dbReference type="InterPro" id="IPR050339">
    <property type="entry name" value="CC_SR_Kinase"/>
</dbReference>
<evidence type="ECO:0000256" key="3">
    <source>
        <dbReference type="ARBA" id="ARBA00022777"/>
    </source>
</evidence>
<dbReference type="InterPro" id="IPR008271">
    <property type="entry name" value="Ser/Thr_kinase_AS"/>
</dbReference>
<dbReference type="GO" id="GO:0005524">
    <property type="term" value="F:ATP binding"/>
    <property type="evidence" value="ECO:0007669"/>
    <property type="project" value="UniProtKB-UniRule"/>
</dbReference>
<comment type="similarity">
    <text evidence="5">Belongs to the protein kinase superfamily. Ser/Thr protein kinase family. GCN2 subfamily.</text>
</comment>
<dbReference type="EMBL" id="CAJPIZ010007378">
    <property type="protein sequence ID" value="CAG2110279.1"/>
    <property type="molecule type" value="Genomic_DNA"/>
</dbReference>
<evidence type="ECO:0000259" key="8">
    <source>
        <dbReference type="PROSITE" id="PS50011"/>
    </source>
</evidence>
<organism evidence="9">
    <name type="scientific">Medioppia subpectinata</name>
    <dbReference type="NCBI Taxonomy" id="1979941"/>
    <lineage>
        <taxon>Eukaryota</taxon>
        <taxon>Metazoa</taxon>
        <taxon>Ecdysozoa</taxon>
        <taxon>Arthropoda</taxon>
        <taxon>Chelicerata</taxon>
        <taxon>Arachnida</taxon>
        <taxon>Acari</taxon>
        <taxon>Acariformes</taxon>
        <taxon>Sarcoptiformes</taxon>
        <taxon>Oribatida</taxon>
        <taxon>Brachypylina</taxon>
        <taxon>Oppioidea</taxon>
        <taxon>Oppiidae</taxon>
        <taxon>Medioppia</taxon>
    </lineage>
</organism>
<keyword evidence="4 6" id="KW-0067">ATP-binding</keyword>
<proteinExistence type="inferred from homology"/>
<name>A0A7R9KVL5_9ACAR</name>
<protein>
    <recommendedName>
        <fullName evidence="8">Protein kinase domain-containing protein</fullName>
    </recommendedName>
</protein>
<evidence type="ECO:0000256" key="5">
    <source>
        <dbReference type="ARBA" id="ARBA00037982"/>
    </source>
</evidence>
<dbReference type="EMBL" id="OC861953">
    <property type="protein sequence ID" value="CAD7629849.1"/>
    <property type="molecule type" value="Genomic_DNA"/>
</dbReference>
<feature type="non-terminal residue" evidence="9">
    <location>
        <position position="1"/>
    </location>
</feature>
<dbReference type="SMART" id="SM00220">
    <property type="entry name" value="S_TKc"/>
    <property type="match status" value="1"/>
</dbReference>
<keyword evidence="10" id="KW-1185">Reference proteome</keyword>
<evidence type="ECO:0000313" key="10">
    <source>
        <dbReference type="Proteomes" id="UP000759131"/>
    </source>
</evidence>
<accession>A0A7R9KVL5</accession>
<dbReference type="InterPro" id="IPR017441">
    <property type="entry name" value="Protein_kinase_ATP_BS"/>
</dbReference>
<evidence type="ECO:0000256" key="2">
    <source>
        <dbReference type="ARBA" id="ARBA00022741"/>
    </source>
</evidence>
<dbReference type="InterPro" id="IPR011009">
    <property type="entry name" value="Kinase-like_dom_sf"/>
</dbReference>
<dbReference type="Proteomes" id="UP000759131">
    <property type="component" value="Unassembled WGS sequence"/>
</dbReference>
<sequence>TNRDVNNIAIYDISKELGSGGFGTVFKVKTKNNGEKYAIKKCSLSEKQKQDVLNETKNLIKLRSTYIIQYYFSWIQWNCVYILMECLSGNLTQILRNKKMLFGKIMTDFEYYISYELFDQLVKSMEYLHKNHIIHRDLKPDNVLIDDNYYSIGGSHRFIKLCDFGLSKEVNALSDRYKQSRVENTPDFKDNVNYMALEGQTTEYNHLIDVYSLALIGAKIFGFDSDDIRDGVYIGL</sequence>
<keyword evidence="3" id="KW-0418">Kinase</keyword>
<dbReference type="GO" id="GO:0004674">
    <property type="term" value="F:protein serine/threonine kinase activity"/>
    <property type="evidence" value="ECO:0007669"/>
    <property type="project" value="UniProtKB-KW"/>
</dbReference>
<evidence type="ECO:0000256" key="1">
    <source>
        <dbReference type="ARBA" id="ARBA00022679"/>
    </source>
</evidence>
<evidence type="ECO:0000313" key="9">
    <source>
        <dbReference type="EMBL" id="CAD7629849.1"/>
    </source>
</evidence>
<dbReference type="OrthoDB" id="3205605at2759"/>
<keyword evidence="2 6" id="KW-0547">Nucleotide-binding</keyword>
<evidence type="ECO:0000256" key="6">
    <source>
        <dbReference type="PROSITE-ProRule" id="PRU10141"/>
    </source>
</evidence>